<comment type="caution">
    <text evidence="3">The sequence shown here is derived from an EMBL/GenBank/DDBJ whole genome shotgun (WGS) entry which is preliminary data.</text>
</comment>
<feature type="compositionally biased region" description="Low complexity" evidence="1">
    <location>
        <begin position="253"/>
        <end position="263"/>
    </location>
</feature>
<sequence length="576" mass="63409">MVADDVELEFISVMGVLVPMEVTKGVSSEAKRFAAGDVFSDDEGTNHAEVSNDVGHTEIKCNKLEEDKTTNCPKIDDFKTRPEGKKKKKQKQEHKLEEGGEHTGSKKEVTTKMNIDPRTSVFEDKRLDQCESDSLEANITAKMATGDDSPVNVEYRMKSKKSRAARKRSSTSESNGDYGHTLNGETVKQEKTKPTQETPKSSKSRKRSVQAKAKAESESPVLERNPKKGISKTRKAKKSLGVQSKTDPEQPLTTQKEQQQQQTKRCRTTEKATTARPKHKRSRPTGGDANTNSSSMKQPKTAQSKVDKGQATNKLQTCDHNNPDRCSYPKCSQPTQSKSKCAKHSDRPRCSLPDCTKFAHSRGKCVRHGGGSRCAEENCGRRSRSQGKCYAHGGGMLCSHPTCTTRAKTKGKCVAHGGGTVCSEKECDKLVTANGKCTSHGGWVNCSHSGCEKRVQLRGKCMEHSESDVPVGDKPAKRFRKATIKPGEMNVPRKKHKGVDLEKSTAEETVNERAKEAVGEIEKTKTTTEQLDETTMALRSGQRIKLVTQNSASGYGELQSEEEALQMALKLSLIEF</sequence>
<feature type="compositionally biased region" description="Basic residues" evidence="1">
    <location>
        <begin position="227"/>
        <end position="238"/>
    </location>
</feature>
<evidence type="ECO:0000313" key="3">
    <source>
        <dbReference type="EMBL" id="ETO71618.1"/>
    </source>
</evidence>
<accession>A0A080ZYA7</accession>
<feature type="compositionally biased region" description="Basic residues" evidence="1">
    <location>
        <begin position="158"/>
        <end position="169"/>
    </location>
</feature>
<feature type="compositionally biased region" description="Basic and acidic residues" evidence="1">
    <location>
        <begin position="93"/>
        <end position="110"/>
    </location>
</feature>
<reference evidence="3 4" key="1">
    <citation type="submission" date="2013-11" db="EMBL/GenBank/DDBJ databases">
        <title>The Genome Sequence of Phytophthora parasitica P1976.</title>
        <authorList>
            <consortium name="The Broad Institute Genomics Platform"/>
            <person name="Russ C."/>
            <person name="Tyler B."/>
            <person name="Panabieres F."/>
            <person name="Shan W."/>
            <person name="Tripathy S."/>
            <person name="Grunwald N."/>
            <person name="Machado M."/>
            <person name="Johnson C.S."/>
            <person name="Walker B."/>
            <person name="Young S."/>
            <person name="Zeng Q."/>
            <person name="Gargeya S."/>
            <person name="Fitzgerald M."/>
            <person name="Haas B."/>
            <person name="Abouelleil A."/>
            <person name="Allen A.W."/>
            <person name="Alvarado L."/>
            <person name="Arachchi H.M."/>
            <person name="Berlin A.M."/>
            <person name="Chapman S.B."/>
            <person name="Gainer-Dewar J."/>
            <person name="Goldberg J."/>
            <person name="Griggs A."/>
            <person name="Gujja S."/>
            <person name="Hansen M."/>
            <person name="Howarth C."/>
            <person name="Imamovic A."/>
            <person name="Ireland A."/>
            <person name="Larimer J."/>
            <person name="McCowan C."/>
            <person name="Murphy C."/>
            <person name="Pearson M."/>
            <person name="Poon T.W."/>
            <person name="Priest M."/>
            <person name="Roberts A."/>
            <person name="Saif S."/>
            <person name="Shea T."/>
            <person name="Sisk P."/>
            <person name="Sykes S."/>
            <person name="Wortman J."/>
            <person name="Nusbaum C."/>
            <person name="Birren B."/>
        </authorList>
    </citation>
    <scope>NUCLEOTIDE SEQUENCE [LARGE SCALE GENOMIC DNA]</scope>
    <source>
        <strain evidence="3 4">P1976</strain>
    </source>
</reference>
<dbReference type="AlphaFoldDB" id="A0A080ZYA7"/>
<feature type="domain" description="WRKY19-like zinc finger" evidence="2">
    <location>
        <begin position="349"/>
        <end position="370"/>
    </location>
</feature>
<dbReference type="OrthoDB" id="127380at2759"/>
<gene>
    <name evidence="3" type="ORF">F444_12071</name>
</gene>
<feature type="compositionally biased region" description="Polar residues" evidence="1">
    <location>
        <begin position="288"/>
        <end position="320"/>
    </location>
</feature>
<feature type="compositionally biased region" description="Polar residues" evidence="1">
    <location>
        <begin position="330"/>
        <end position="339"/>
    </location>
</feature>
<feature type="region of interest" description="Disordered" evidence="1">
    <location>
        <begin position="39"/>
        <end position="349"/>
    </location>
</feature>
<evidence type="ECO:0000259" key="2">
    <source>
        <dbReference type="Pfam" id="PF24906"/>
    </source>
</evidence>
<dbReference type="Proteomes" id="UP000028582">
    <property type="component" value="Unassembled WGS sequence"/>
</dbReference>
<dbReference type="InterPro" id="IPR003903">
    <property type="entry name" value="UIM_dom"/>
</dbReference>
<organism evidence="3 4">
    <name type="scientific">Phytophthora nicotianae P1976</name>
    <dbReference type="NCBI Taxonomy" id="1317066"/>
    <lineage>
        <taxon>Eukaryota</taxon>
        <taxon>Sar</taxon>
        <taxon>Stramenopiles</taxon>
        <taxon>Oomycota</taxon>
        <taxon>Peronosporomycetes</taxon>
        <taxon>Peronosporales</taxon>
        <taxon>Peronosporaceae</taxon>
        <taxon>Phytophthora</taxon>
    </lineage>
</organism>
<dbReference type="PROSITE" id="PS50330">
    <property type="entry name" value="UIM"/>
    <property type="match status" value="1"/>
</dbReference>
<evidence type="ECO:0000256" key="1">
    <source>
        <dbReference type="SAM" id="MobiDB-lite"/>
    </source>
</evidence>
<dbReference type="PANTHER" id="PTHR31827:SF1">
    <property type="entry name" value="EMB|CAB89363.1"/>
    <property type="match status" value="1"/>
</dbReference>
<feature type="compositionally biased region" description="Basic and acidic residues" evidence="1">
    <location>
        <begin position="55"/>
        <end position="83"/>
    </location>
</feature>
<dbReference type="InterPro" id="IPR056866">
    <property type="entry name" value="Znf_WRKY19"/>
</dbReference>
<proteinExistence type="predicted"/>
<dbReference type="EMBL" id="ANJA01002163">
    <property type="protein sequence ID" value="ETO71618.1"/>
    <property type="molecule type" value="Genomic_DNA"/>
</dbReference>
<name>A0A080ZYA7_PHYNI</name>
<dbReference type="PANTHER" id="PTHR31827">
    <property type="entry name" value="EMB|CAB89363.1"/>
    <property type="match status" value="1"/>
</dbReference>
<dbReference type="Pfam" id="PF24906">
    <property type="entry name" value="Zf_WRKY19"/>
    <property type="match status" value="1"/>
</dbReference>
<evidence type="ECO:0000313" key="4">
    <source>
        <dbReference type="Proteomes" id="UP000028582"/>
    </source>
</evidence>
<protein>
    <recommendedName>
        <fullName evidence="2">WRKY19-like zinc finger domain-containing protein</fullName>
    </recommendedName>
</protein>